<dbReference type="Proteomes" id="UP000244896">
    <property type="component" value="Chromosome"/>
</dbReference>
<keyword evidence="4 10" id="KW-0133">Cell shape</keyword>
<gene>
    <name evidence="12" type="primary">mviN</name>
    <name evidence="10" type="synonym">murJ</name>
    <name evidence="12" type="ORF">CKA38_00955</name>
</gene>
<feature type="transmembrane region" description="Helical" evidence="10">
    <location>
        <begin position="287"/>
        <end position="304"/>
    </location>
</feature>
<feature type="transmembrane region" description="Helical" evidence="10">
    <location>
        <begin position="188"/>
        <end position="209"/>
    </location>
</feature>
<dbReference type="PANTHER" id="PTHR47019">
    <property type="entry name" value="LIPID II FLIPPASE MURJ"/>
    <property type="match status" value="1"/>
</dbReference>
<protein>
    <recommendedName>
        <fullName evidence="10">Probable lipid II flippase MurJ</fullName>
    </recommendedName>
</protein>
<evidence type="ECO:0000313" key="12">
    <source>
        <dbReference type="EMBL" id="AWI08020.1"/>
    </source>
</evidence>
<dbReference type="GO" id="GO:0071555">
    <property type="term" value="P:cell wall organization"/>
    <property type="evidence" value="ECO:0007669"/>
    <property type="project" value="UniProtKB-KW"/>
</dbReference>
<evidence type="ECO:0000256" key="11">
    <source>
        <dbReference type="SAM" id="MobiDB-lite"/>
    </source>
</evidence>
<sequence>MGRIKREQDERSLESGEEEKRAPRNSIAKHPRAARANFLLDAARVATNAGVSRNLKNIGLVSGATMVSRVLGLVRDMQTAAVFGLSGISSAFFTAYQLPNLFRRLLGEGSLTAAFVPTLNIELEQRRREGAFALVNQVASWLTVVAGVVVVAAMIFFSQPPWIEAAARVFTGDNATVQRWLLSGNMTVVLFPYLLFVCLASVFSSALQSLGRFLEPALSPIWLNLAMIGMLWLGVRLWPDAKMTQVYMLCAGVLVGGLGQMCVPGWALLREGWRPRFTLELSERVRAIFRLMAPTVLGSAVYLINMTVSRYIALSLNDGAVALLNFAQRLMELPIGVFAVAVSTVVFPLISRFAAQNDTAGMANAYRKGMRLILLINIPAAAGLGVLALPLIRLLFQRGEFVASDTFAMAPVLAIYAVGLPFFSFVNLVLRAFYARRDTKTPVVAALLSFVVNIVLSLALMGPLSTAGLAIAGNAAIIVQAVFLQVMLTRKAPEMAFIHIGRDLGKIIIASASMGTAVWGGWHAWTHLATATTFNTACGLAIMIAAGVALYAALAWVLRIEGRDEARAMILKRIRPRSR</sequence>
<dbReference type="InterPro" id="IPR051050">
    <property type="entry name" value="Lipid_II_flippase_MurJ/MviN"/>
</dbReference>
<accession>A0A2U8DZI4</accession>
<evidence type="ECO:0000313" key="13">
    <source>
        <dbReference type="Proteomes" id="UP000244896"/>
    </source>
</evidence>
<feature type="transmembrane region" description="Helical" evidence="10">
    <location>
        <begin position="246"/>
        <end position="267"/>
    </location>
</feature>
<dbReference type="AlphaFoldDB" id="A0A2U8DZI4"/>
<dbReference type="GO" id="GO:0009252">
    <property type="term" value="P:peptidoglycan biosynthetic process"/>
    <property type="evidence" value="ECO:0007669"/>
    <property type="project" value="UniProtKB-UniRule"/>
</dbReference>
<evidence type="ECO:0000256" key="5">
    <source>
        <dbReference type="ARBA" id="ARBA00022984"/>
    </source>
</evidence>
<evidence type="ECO:0000256" key="4">
    <source>
        <dbReference type="ARBA" id="ARBA00022960"/>
    </source>
</evidence>
<feature type="transmembrane region" description="Helical" evidence="10">
    <location>
        <begin position="504"/>
        <end position="522"/>
    </location>
</feature>
<comment type="function">
    <text evidence="8 10">Involved in peptidoglycan biosynthesis. Transports lipid-linked peptidoglycan precursors from the inner to the outer leaflet of the cytoplasmic membrane.</text>
</comment>
<dbReference type="Pfam" id="PF03023">
    <property type="entry name" value="MurJ"/>
    <property type="match status" value="1"/>
</dbReference>
<dbReference type="GO" id="GO:0005886">
    <property type="term" value="C:plasma membrane"/>
    <property type="evidence" value="ECO:0007669"/>
    <property type="project" value="UniProtKB-SubCell"/>
</dbReference>
<feature type="transmembrane region" description="Helical" evidence="10">
    <location>
        <begin position="333"/>
        <end position="351"/>
    </location>
</feature>
<name>A0A2U8DZI4_9BACT</name>
<dbReference type="HAMAP" id="MF_02078">
    <property type="entry name" value="MurJ_MviN"/>
    <property type="match status" value="1"/>
</dbReference>
<comment type="subcellular location">
    <subcellularLocation>
        <location evidence="1 10">Cell membrane</location>
        <topology evidence="1 10">Multi-pass membrane protein</topology>
    </subcellularLocation>
</comment>
<evidence type="ECO:0000256" key="8">
    <source>
        <dbReference type="ARBA" id="ARBA00060041"/>
    </source>
</evidence>
<feature type="transmembrane region" description="Helical" evidence="10">
    <location>
        <begin position="138"/>
        <end position="158"/>
    </location>
</feature>
<keyword evidence="7 10" id="KW-0472">Membrane</keyword>
<keyword evidence="3 10" id="KW-0812">Transmembrane</keyword>
<dbReference type="EMBL" id="CP023004">
    <property type="protein sequence ID" value="AWI08020.1"/>
    <property type="molecule type" value="Genomic_DNA"/>
</dbReference>
<keyword evidence="6 10" id="KW-1133">Transmembrane helix</keyword>
<feature type="transmembrane region" description="Helical" evidence="10">
    <location>
        <begin position="467"/>
        <end position="484"/>
    </location>
</feature>
<evidence type="ECO:0000256" key="9">
    <source>
        <dbReference type="ARBA" id="ARBA00061532"/>
    </source>
</evidence>
<dbReference type="NCBIfam" id="TIGR01695">
    <property type="entry name" value="murJ_mviN"/>
    <property type="match status" value="1"/>
</dbReference>
<reference evidence="12 13" key="1">
    <citation type="journal article" date="2018" name="Syst. Appl. Microbiol.">
        <title>Ereboglobus luteus gen. nov. sp. nov. from cockroach guts, and new insights into the oxygen relationship of the genera Opitutus and Didymococcus (Verrucomicrobia: Opitutaceae).</title>
        <authorList>
            <person name="Tegtmeier D."/>
            <person name="Belitz A."/>
            <person name="Radek R."/>
            <person name="Heimerl T."/>
            <person name="Brune A."/>
        </authorList>
    </citation>
    <scope>NUCLEOTIDE SEQUENCE [LARGE SCALE GENOMIC DNA]</scope>
    <source>
        <strain evidence="12 13">Ho45</strain>
    </source>
</reference>
<dbReference type="GO" id="GO:0034204">
    <property type="term" value="P:lipid translocation"/>
    <property type="evidence" value="ECO:0007669"/>
    <property type="project" value="TreeGrafter"/>
</dbReference>
<feature type="transmembrane region" description="Helical" evidence="10">
    <location>
        <begin position="372"/>
        <end position="396"/>
    </location>
</feature>
<dbReference type="InterPro" id="IPR004268">
    <property type="entry name" value="MurJ"/>
</dbReference>
<dbReference type="PANTHER" id="PTHR47019:SF1">
    <property type="entry name" value="LIPID II FLIPPASE MURJ"/>
    <property type="match status" value="1"/>
</dbReference>
<keyword evidence="10" id="KW-0961">Cell wall biogenesis/degradation</keyword>
<dbReference type="PRINTS" id="PR01806">
    <property type="entry name" value="VIRFACTRMVIN"/>
</dbReference>
<feature type="region of interest" description="Disordered" evidence="11">
    <location>
        <begin position="1"/>
        <end position="28"/>
    </location>
</feature>
<evidence type="ECO:0000256" key="6">
    <source>
        <dbReference type="ARBA" id="ARBA00022989"/>
    </source>
</evidence>
<dbReference type="GO" id="GO:0008360">
    <property type="term" value="P:regulation of cell shape"/>
    <property type="evidence" value="ECO:0007669"/>
    <property type="project" value="UniProtKB-KW"/>
</dbReference>
<keyword evidence="5 10" id="KW-0573">Peptidoglycan synthesis</keyword>
<feature type="transmembrane region" description="Helical" evidence="10">
    <location>
        <begin position="408"/>
        <end position="430"/>
    </location>
</feature>
<dbReference type="GO" id="GO:0015648">
    <property type="term" value="F:lipid-linked peptidoglycan transporter activity"/>
    <property type="evidence" value="ECO:0007669"/>
    <property type="project" value="UniProtKB-UniRule"/>
</dbReference>
<evidence type="ECO:0000256" key="3">
    <source>
        <dbReference type="ARBA" id="ARBA00022692"/>
    </source>
</evidence>
<feature type="transmembrane region" description="Helical" evidence="10">
    <location>
        <begin position="534"/>
        <end position="558"/>
    </location>
</feature>
<dbReference type="OrthoDB" id="9804143at2"/>
<comment type="pathway">
    <text evidence="10">Cell wall biogenesis; peptidoglycan biosynthesis.</text>
</comment>
<feature type="compositionally biased region" description="Basic and acidic residues" evidence="11">
    <location>
        <begin position="1"/>
        <end position="22"/>
    </location>
</feature>
<keyword evidence="10" id="KW-0813">Transport</keyword>
<keyword evidence="13" id="KW-1185">Reference proteome</keyword>
<feature type="transmembrane region" description="Helical" evidence="10">
    <location>
        <begin position="221"/>
        <end position="239"/>
    </location>
</feature>
<evidence type="ECO:0000256" key="2">
    <source>
        <dbReference type="ARBA" id="ARBA00022475"/>
    </source>
</evidence>
<dbReference type="UniPathway" id="UPA00219"/>
<evidence type="ECO:0000256" key="1">
    <source>
        <dbReference type="ARBA" id="ARBA00004651"/>
    </source>
</evidence>
<evidence type="ECO:0000256" key="10">
    <source>
        <dbReference type="HAMAP-Rule" id="MF_02078"/>
    </source>
</evidence>
<organism evidence="12 13">
    <name type="scientific">Ereboglobus luteus</name>
    <dbReference type="NCBI Taxonomy" id="1796921"/>
    <lineage>
        <taxon>Bacteria</taxon>
        <taxon>Pseudomonadati</taxon>
        <taxon>Verrucomicrobiota</taxon>
        <taxon>Opitutia</taxon>
        <taxon>Opitutales</taxon>
        <taxon>Opitutaceae</taxon>
        <taxon>Ereboglobus</taxon>
    </lineage>
</organism>
<dbReference type="CDD" id="cd13123">
    <property type="entry name" value="MATE_MurJ_like"/>
    <property type="match status" value="1"/>
</dbReference>
<dbReference type="KEGG" id="elut:CKA38_00955"/>
<keyword evidence="2 10" id="KW-1003">Cell membrane</keyword>
<feature type="transmembrane region" description="Helical" evidence="10">
    <location>
        <begin position="442"/>
        <end position="461"/>
    </location>
</feature>
<comment type="similarity">
    <text evidence="9 10">Belongs to the MurJ/MviN family.</text>
</comment>
<proteinExistence type="inferred from homology"/>
<evidence type="ECO:0000256" key="7">
    <source>
        <dbReference type="ARBA" id="ARBA00023136"/>
    </source>
</evidence>